<dbReference type="InterPro" id="IPR036331">
    <property type="entry name" value="Chagasin-like_sf"/>
</dbReference>
<dbReference type="PANTHER" id="PTHR36530:SF1">
    <property type="entry name" value="AMOEBIASIN-1"/>
    <property type="match status" value="1"/>
</dbReference>
<dbReference type="SUPFAM" id="SSF141066">
    <property type="entry name" value="ICP-like"/>
    <property type="match status" value="1"/>
</dbReference>
<evidence type="ECO:0000256" key="1">
    <source>
        <dbReference type="ARBA" id="ARBA00022690"/>
    </source>
</evidence>
<dbReference type="InterPro" id="IPR018990">
    <property type="entry name" value="Prot_inh_I42_chagasin"/>
</dbReference>
<evidence type="ECO:0000313" key="5">
    <source>
        <dbReference type="EMBL" id="RVT79921.1"/>
    </source>
</evidence>
<keyword evidence="6" id="KW-1185">Reference proteome</keyword>
<organism evidence="5 6">
    <name type="scientific">Flavobacterium sufflavum</name>
    <dbReference type="NCBI Taxonomy" id="1921138"/>
    <lineage>
        <taxon>Bacteria</taxon>
        <taxon>Pseudomonadati</taxon>
        <taxon>Bacteroidota</taxon>
        <taxon>Flavobacteriia</taxon>
        <taxon>Flavobacteriales</taxon>
        <taxon>Flavobacteriaceae</taxon>
        <taxon>Flavobacterium</taxon>
    </lineage>
</organism>
<feature type="signal peptide" evidence="3">
    <location>
        <begin position="1"/>
        <end position="20"/>
    </location>
</feature>
<evidence type="ECO:0000313" key="6">
    <source>
        <dbReference type="Proteomes" id="UP000285211"/>
    </source>
</evidence>
<keyword evidence="1" id="KW-0646">Protease inhibitor</keyword>
<evidence type="ECO:0000256" key="2">
    <source>
        <dbReference type="ARBA" id="ARBA00022704"/>
    </source>
</evidence>
<sequence length="125" mass="14378">MKKVLLVVLALSLFSCSKENETDPVLEQNYFEINKNDTFDVSLYYSATTGYSWKWIKDKTNKSIDSISVNYVLEDYDPKLIGGGGNEIWKFIGNEKGTYILTFEKSRPWETNSTIETKNITVKIN</sequence>
<dbReference type="AlphaFoldDB" id="A0A3S2UN22"/>
<accession>A0A3S2UN22</accession>
<feature type="chain" id="PRO_5018641640" description="Proteinase inhibitor I42 chagasin domain-containing protein" evidence="3">
    <location>
        <begin position="21"/>
        <end position="125"/>
    </location>
</feature>
<protein>
    <recommendedName>
        <fullName evidence="4">Proteinase inhibitor I42 chagasin domain-containing protein</fullName>
    </recommendedName>
</protein>
<dbReference type="Gene3D" id="2.60.40.2020">
    <property type="match status" value="1"/>
</dbReference>
<evidence type="ECO:0000259" key="4">
    <source>
        <dbReference type="Pfam" id="PF09394"/>
    </source>
</evidence>
<dbReference type="Pfam" id="PF09394">
    <property type="entry name" value="Inhibitor_I42"/>
    <property type="match status" value="1"/>
</dbReference>
<keyword evidence="3" id="KW-0732">Signal</keyword>
<comment type="caution">
    <text evidence="5">The sequence shown here is derived from an EMBL/GenBank/DDBJ whole genome shotgun (WGS) entry which is preliminary data.</text>
</comment>
<dbReference type="OrthoDB" id="1365907at2"/>
<dbReference type="RefSeq" id="WP_128193236.1">
    <property type="nucleotide sequence ID" value="NZ_SACJ01000001.1"/>
</dbReference>
<keyword evidence="2" id="KW-0789">Thiol protease inhibitor</keyword>
<feature type="domain" description="Proteinase inhibitor I42 chagasin" evidence="4">
    <location>
        <begin position="33"/>
        <end position="124"/>
    </location>
</feature>
<dbReference type="PROSITE" id="PS51257">
    <property type="entry name" value="PROKAR_LIPOPROTEIN"/>
    <property type="match status" value="1"/>
</dbReference>
<dbReference type="InterPro" id="IPR052781">
    <property type="entry name" value="Cys_protease_inhibitor_I42"/>
</dbReference>
<name>A0A3S2UN22_9FLAO</name>
<dbReference type="Proteomes" id="UP000285211">
    <property type="component" value="Unassembled WGS sequence"/>
</dbReference>
<dbReference type="GO" id="GO:0004869">
    <property type="term" value="F:cysteine-type endopeptidase inhibitor activity"/>
    <property type="evidence" value="ECO:0007669"/>
    <property type="project" value="UniProtKB-KW"/>
</dbReference>
<dbReference type="EMBL" id="SACJ01000001">
    <property type="protein sequence ID" value="RVT79921.1"/>
    <property type="molecule type" value="Genomic_DNA"/>
</dbReference>
<dbReference type="PANTHER" id="PTHR36530">
    <property type="entry name" value="INHIBITOR OF CYSTEINE PEPTIDASE"/>
    <property type="match status" value="1"/>
</dbReference>
<proteinExistence type="predicted"/>
<gene>
    <name evidence="5" type="ORF">EOD40_02080</name>
</gene>
<evidence type="ECO:0000256" key="3">
    <source>
        <dbReference type="SAM" id="SignalP"/>
    </source>
</evidence>
<reference evidence="5 6" key="1">
    <citation type="submission" date="2019-01" db="EMBL/GenBank/DDBJ databases">
        <authorList>
            <person name="Chen W.-M."/>
        </authorList>
    </citation>
    <scope>NUCLEOTIDE SEQUENCE [LARGE SCALE GENOMIC DNA]</scope>
    <source>
        <strain evidence="5 6">BBQ-12</strain>
    </source>
</reference>